<name>A0A5H2XMD6_PRUDU</name>
<proteinExistence type="predicted"/>
<feature type="compositionally biased region" description="Polar residues" evidence="1">
    <location>
        <begin position="17"/>
        <end position="28"/>
    </location>
</feature>
<feature type="region of interest" description="Disordered" evidence="1">
    <location>
        <begin position="17"/>
        <end position="58"/>
    </location>
</feature>
<accession>A0A5H2XMD6</accession>
<organism evidence="2">
    <name type="scientific">Prunus dulcis</name>
    <name type="common">Almond</name>
    <name type="synonym">Amygdalus dulcis</name>
    <dbReference type="NCBI Taxonomy" id="3755"/>
    <lineage>
        <taxon>Eukaryota</taxon>
        <taxon>Viridiplantae</taxon>
        <taxon>Streptophyta</taxon>
        <taxon>Embryophyta</taxon>
        <taxon>Tracheophyta</taxon>
        <taxon>Spermatophyta</taxon>
        <taxon>Magnoliopsida</taxon>
        <taxon>eudicotyledons</taxon>
        <taxon>Gunneridae</taxon>
        <taxon>Pentapetalae</taxon>
        <taxon>rosids</taxon>
        <taxon>fabids</taxon>
        <taxon>Rosales</taxon>
        <taxon>Rosaceae</taxon>
        <taxon>Amygdaloideae</taxon>
        <taxon>Amygdaleae</taxon>
        <taxon>Prunus</taxon>
    </lineage>
</organism>
<dbReference type="EMBL" id="AP021171">
    <property type="protein sequence ID" value="BBN69228.1"/>
    <property type="molecule type" value="Genomic_DNA"/>
</dbReference>
<sequence length="139" mass="15907">SQWHNRKYFEVASIKPSSSLSLRENGQPPSRDCWPPPSTNGRGTGGLEPPSSPLPFPTDLHPWAARSWSESHDFRRMFTRVSPIFQLDFLLHFFTNQSSKAPEVQSTAGETFRRVQLARTTRETLSNFQQKSKGKFKKN</sequence>
<evidence type="ECO:0000313" key="2">
    <source>
        <dbReference type="EMBL" id="BBN69228.1"/>
    </source>
</evidence>
<gene>
    <name evidence="2" type="ORF">Prudu_834S000200</name>
</gene>
<evidence type="ECO:0000256" key="1">
    <source>
        <dbReference type="SAM" id="MobiDB-lite"/>
    </source>
</evidence>
<feature type="non-terminal residue" evidence="2">
    <location>
        <position position="1"/>
    </location>
</feature>
<reference evidence="2" key="1">
    <citation type="journal article" date="2019" name="Science">
        <title>Mutation of a bHLH transcription factor allowed almond domestication.</title>
        <authorList>
            <person name="Sanchez-Perez R."/>
            <person name="Pavan S."/>
            <person name="Mazzeo R."/>
            <person name="Moldovan C."/>
            <person name="Aiese Cigliano R."/>
            <person name="Del Cueto J."/>
            <person name="Ricciardi F."/>
            <person name="Lotti C."/>
            <person name="Ricciardi L."/>
            <person name="Dicenta F."/>
            <person name="Lopez-Marques R.L."/>
            <person name="Lindberg Moller B."/>
        </authorList>
    </citation>
    <scope>NUCLEOTIDE SEQUENCE</scope>
</reference>
<feature type="non-terminal residue" evidence="2">
    <location>
        <position position="139"/>
    </location>
</feature>
<protein>
    <submittedName>
        <fullName evidence="2">Uncharacterized protein</fullName>
    </submittedName>
</protein>
<dbReference type="AlphaFoldDB" id="A0A5H2XMD6"/>